<organism evidence="2 3">
    <name type="scientific">Phaeobacter porticola</name>
    <dbReference type="NCBI Taxonomy" id="1844006"/>
    <lineage>
        <taxon>Bacteria</taxon>
        <taxon>Pseudomonadati</taxon>
        <taxon>Pseudomonadota</taxon>
        <taxon>Alphaproteobacteria</taxon>
        <taxon>Rhodobacterales</taxon>
        <taxon>Roseobacteraceae</taxon>
        <taxon>Phaeobacter</taxon>
    </lineage>
</organism>
<reference evidence="3" key="1">
    <citation type="submission" date="2016-07" db="EMBL/GenBank/DDBJ databases">
        <title>Phaeobacter portensis sp. nov., a tropodithietic acid producing bacterium isolated from a German harbor.</title>
        <authorList>
            <person name="Freese H.M."/>
            <person name="Bunk B."/>
            <person name="Breider S."/>
            <person name="Brinkhoff T."/>
        </authorList>
    </citation>
    <scope>NUCLEOTIDE SEQUENCE [LARGE SCALE GENOMIC DNA]</scope>
    <source>
        <strain evidence="3">P97</strain>
    </source>
</reference>
<keyword evidence="3" id="KW-1185">Reference proteome</keyword>
<evidence type="ECO:0000256" key="1">
    <source>
        <dbReference type="SAM" id="Coils"/>
    </source>
</evidence>
<name>A0A1L3I5Q9_9RHOB</name>
<protein>
    <submittedName>
        <fullName evidence="2">Uncharacterized protein</fullName>
    </submittedName>
</protein>
<evidence type="ECO:0000313" key="2">
    <source>
        <dbReference type="EMBL" id="APG47494.1"/>
    </source>
</evidence>
<accession>A0A1L3I5Q9</accession>
<dbReference type="OrthoDB" id="7364954at2"/>
<feature type="coiled-coil region" evidence="1">
    <location>
        <begin position="320"/>
        <end position="347"/>
    </location>
</feature>
<dbReference type="KEGG" id="php:PhaeoP97_02094"/>
<dbReference type="AlphaFoldDB" id="A0A1L3I5Q9"/>
<dbReference type="Proteomes" id="UP000183859">
    <property type="component" value="Chromosome"/>
</dbReference>
<keyword evidence="1" id="KW-0175">Coiled coil</keyword>
<proteinExistence type="predicted"/>
<sequence>MPRPPEYCDLFTYRKRSVVPENVQELARELGVSFQRKKVSAELVSAFRSALQNLPAESVPRGASEIREIAQMNMAYGHREPIGLGTRFLQALGLNHKNGDTLLQDHPDLGWLLMFHGSGYVRQAAMEALTTSPSCPFEVAAVVYRLNDWVRNVRTASTTYGREFLVTASAEAISESAFFLLPQMNFLSRWDDQALSVLQDSIYRTEVLDEMREQFLAPRRGKVGQSLRLILQRADFDIHLENLALDARLPTVRAIAVETLLMGRARWFVGYRREWVNKVYGITRRVAEFETRNIEIDFEVEEILGAAARDKSSLVRRIAADLLISKREQLTAEMAELSDVLRNDKSSAVRSRIDFLDRTIASA</sequence>
<dbReference type="EMBL" id="CP016364">
    <property type="protein sequence ID" value="APG47494.1"/>
    <property type="molecule type" value="Genomic_DNA"/>
</dbReference>
<evidence type="ECO:0000313" key="3">
    <source>
        <dbReference type="Proteomes" id="UP000183859"/>
    </source>
</evidence>
<dbReference type="RefSeq" id="WP_072504987.1">
    <property type="nucleotide sequence ID" value="NZ_CP016364.1"/>
</dbReference>
<gene>
    <name evidence="2" type="ORF">PhaeoP97_02094</name>
</gene>